<dbReference type="Pfam" id="PF13968">
    <property type="entry name" value="DUF4220"/>
    <property type="match status" value="1"/>
</dbReference>
<feature type="compositionally biased region" description="Basic and acidic residues" evidence="1">
    <location>
        <begin position="24"/>
        <end position="46"/>
    </location>
</feature>
<dbReference type="InterPro" id="IPR025315">
    <property type="entry name" value="DUF4220"/>
</dbReference>
<dbReference type="EMBL" id="JACEFO010001653">
    <property type="protein sequence ID" value="KAF8725606.1"/>
    <property type="molecule type" value="Genomic_DNA"/>
</dbReference>
<feature type="domain" description="DUF4220" evidence="2">
    <location>
        <begin position="109"/>
        <end position="299"/>
    </location>
</feature>
<dbReference type="OrthoDB" id="627444at2759"/>
<sequence length="474" mass="53284">MGERGDETERVASSVHLHRGSRRAPWERGRTGKGERPGRGREKTAVDEFVGSGLVRAHAPEDAPSGLDALSRAGALRRGDVADRQGTSRRGKRGEARKRDLLFKNSDSLCALALSMNVGRIFASKIAGSFTDDRSLYLAEYMKHEHSTYTTYDPVTMIGYNYLISWNINSANQIFTGQLAIGEITLSEICGRRSNSERLKDLCLSFALFQLLRRRLFGVPCPESNLQKTHDLIFQGLLLNVEDDDYKRAYRVIEAELAFAHDHMFTSSASFSTELRKPIIILSGLKASCYCESIRHSFSDHRNVTAIFMENHASTMLMWHIATEYCEISYRVRTRTEGTSTDQGGIVSYTTVCFQKARKDAMEFLREERSLESKYRKMNQPLSASAASDEGTAFTMGLQLGKQLEEIECAGRWKVLADLWTEMILYSAPSSNARDHIQHLANGGEFLTHLWALLSHAGILAREEQGFDKENTPL</sequence>
<dbReference type="AlphaFoldDB" id="A0A835F1N0"/>
<protein>
    <recommendedName>
        <fullName evidence="2">DUF4220 domain-containing protein</fullName>
    </recommendedName>
</protein>
<feature type="compositionally biased region" description="Basic and acidic residues" evidence="1">
    <location>
        <begin position="1"/>
        <end position="10"/>
    </location>
</feature>
<evidence type="ECO:0000313" key="4">
    <source>
        <dbReference type="Proteomes" id="UP000636709"/>
    </source>
</evidence>
<feature type="region of interest" description="Disordered" evidence="1">
    <location>
        <begin position="1"/>
        <end position="46"/>
    </location>
</feature>
<name>A0A835F1N0_9POAL</name>
<keyword evidence="4" id="KW-1185">Reference proteome</keyword>
<dbReference type="Proteomes" id="UP000636709">
    <property type="component" value="Unassembled WGS sequence"/>
</dbReference>
<reference evidence="3" key="1">
    <citation type="submission" date="2020-07" db="EMBL/GenBank/DDBJ databases">
        <title>Genome sequence and genetic diversity analysis of an under-domesticated orphan crop, white fonio (Digitaria exilis).</title>
        <authorList>
            <person name="Bennetzen J.L."/>
            <person name="Chen S."/>
            <person name="Ma X."/>
            <person name="Wang X."/>
            <person name="Yssel A.E.J."/>
            <person name="Chaluvadi S.R."/>
            <person name="Johnson M."/>
            <person name="Gangashetty P."/>
            <person name="Hamidou F."/>
            <person name="Sanogo M.D."/>
            <person name="Zwaenepoel A."/>
            <person name="Wallace J."/>
            <person name="Van De Peer Y."/>
            <person name="Van Deynze A."/>
        </authorList>
    </citation>
    <scope>NUCLEOTIDE SEQUENCE</scope>
    <source>
        <tissue evidence="3">Leaves</tissue>
    </source>
</reference>
<evidence type="ECO:0000313" key="3">
    <source>
        <dbReference type="EMBL" id="KAF8725606.1"/>
    </source>
</evidence>
<accession>A0A835F1N0</accession>
<evidence type="ECO:0000259" key="2">
    <source>
        <dbReference type="Pfam" id="PF13968"/>
    </source>
</evidence>
<proteinExistence type="predicted"/>
<dbReference type="Pfam" id="PF04578">
    <property type="entry name" value="DUF594"/>
    <property type="match status" value="1"/>
</dbReference>
<comment type="caution">
    <text evidence="3">The sequence shown here is derived from an EMBL/GenBank/DDBJ whole genome shotgun (WGS) entry which is preliminary data.</text>
</comment>
<gene>
    <name evidence="3" type="ORF">HU200_020146</name>
</gene>
<organism evidence="3 4">
    <name type="scientific">Digitaria exilis</name>
    <dbReference type="NCBI Taxonomy" id="1010633"/>
    <lineage>
        <taxon>Eukaryota</taxon>
        <taxon>Viridiplantae</taxon>
        <taxon>Streptophyta</taxon>
        <taxon>Embryophyta</taxon>
        <taxon>Tracheophyta</taxon>
        <taxon>Spermatophyta</taxon>
        <taxon>Magnoliopsida</taxon>
        <taxon>Liliopsida</taxon>
        <taxon>Poales</taxon>
        <taxon>Poaceae</taxon>
        <taxon>PACMAD clade</taxon>
        <taxon>Panicoideae</taxon>
        <taxon>Panicodae</taxon>
        <taxon>Paniceae</taxon>
        <taxon>Anthephorinae</taxon>
        <taxon>Digitaria</taxon>
    </lineage>
</organism>
<evidence type="ECO:0000256" key="1">
    <source>
        <dbReference type="SAM" id="MobiDB-lite"/>
    </source>
</evidence>
<dbReference type="PANTHER" id="PTHR31325">
    <property type="entry name" value="OS01G0798800 PROTEIN-RELATED"/>
    <property type="match status" value="1"/>
</dbReference>
<dbReference type="InterPro" id="IPR007658">
    <property type="entry name" value="DUF594"/>
</dbReference>